<dbReference type="Pfam" id="PF08264">
    <property type="entry name" value="Anticodon_1"/>
    <property type="match status" value="1"/>
</dbReference>
<protein>
    <recommendedName>
        <fullName evidence="5">Methionine--tRNA ligase</fullName>
        <ecNumber evidence="4">6.1.1.10</ecNumber>
    </recommendedName>
    <alternativeName>
        <fullName evidence="14">Methionyl-tRNA synthetase</fullName>
    </alternativeName>
</protein>
<dbReference type="Gene3D" id="2.20.28.20">
    <property type="entry name" value="Methionyl-tRNA synthetase, Zn-domain"/>
    <property type="match status" value="1"/>
</dbReference>
<evidence type="ECO:0000256" key="9">
    <source>
        <dbReference type="ARBA" id="ARBA00022741"/>
    </source>
</evidence>
<evidence type="ECO:0000256" key="12">
    <source>
        <dbReference type="ARBA" id="ARBA00022917"/>
    </source>
</evidence>
<evidence type="ECO:0000256" key="11">
    <source>
        <dbReference type="ARBA" id="ARBA00022840"/>
    </source>
</evidence>
<keyword evidence="6" id="KW-0963">Cytoplasm</keyword>
<evidence type="ECO:0000256" key="5">
    <source>
        <dbReference type="ARBA" id="ARBA00018753"/>
    </source>
</evidence>
<keyword evidence="10" id="KW-0862">Zinc</keyword>
<dbReference type="InterPro" id="IPR013155">
    <property type="entry name" value="M/V/L/I-tRNA-synth_anticd-bd"/>
</dbReference>
<dbReference type="CDD" id="cd00814">
    <property type="entry name" value="MetRS_core"/>
    <property type="match status" value="1"/>
</dbReference>
<evidence type="ECO:0000256" key="15">
    <source>
        <dbReference type="ARBA" id="ARBA00047364"/>
    </source>
</evidence>
<dbReference type="NCBIfam" id="TIGR00398">
    <property type="entry name" value="metG"/>
    <property type="match status" value="1"/>
</dbReference>
<evidence type="ECO:0000256" key="3">
    <source>
        <dbReference type="ARBA" id="ARBA00008258"/>
    </source>
</evidence>
<comment type="catalytic activity">
    <reaction evidence="15">
        <text>tRNA(Met) + L-methionine + ATP = L-methionyl-tRNA(Met) + AMP + diphosphate</text>
        <dbReference type="Rhea" id="RHEA:13481"/>
        <dbReference type="Rhea" id="RHEA-COMP:9667"/>
        <dbReference type="Rhea" id="RHEA-COMP:9698"/>
        <dbReference type="ChEBI" id="CHEBI:30616"/>
        <dbReference type="ChEBI" id="CHEBI:33019"/>
        <dbReference type="ChEBI" id="CHEBI:57844"/>
        <dbReference type="ChEBI" id="CHEBI:78442"/>
        <dbReference type="ChEBI" id="CHEBI:78530"/>
        <dbReference type="ChEBI" id="CHEBI:456215"/>
        <dbReference type="EC" id="6.1.1.10"/>
    </reaction>
</comment>
<dbReference type="InterPro" id="IPR023458">
    <property type="entry name" value="Met-tRNA_ligase_1"/>
</dbReference>
<keyword evidence="8" id="KW-0479">Metal-binding</keyword>
<dbReference type="InterPro" id="IPR014758">
    <property type="entry name" value="Met-tRNA_synth"/>
</dbReference>
<keyword evidence="12 16" id="KW-0648">Protein biosynthesis</keyword>
<dbReference type="InterPro" id="IPR033911">
    <property type="entry name" value="MetRS_core"/>
</dbReference>
<dbReference type="SUPFAM" id="SSF52374">
    <property type="entry name" value="Nucleotidylyl transferase"/>
    <property type="match status" value="1"/>
</dbReference>
<reference evidence="19 20" key="2">
    <citation type="submission" date="2020-08" db="EMBL/GenBank/DDBJ databases">
        <authorList>
            <person name="Ueki A."/>
            <person name="Tonouchi A."/>
        </authorList>
    </citation>
    <scope>NUCLEOTIDE SEQUENCE [LARGE SCALE GENOMIC DNA]</scope>
    <source>
        <strain evidence="19 20">CTTW</strain>
    </source>
</reference>
<organism evidence="19 20">
    <name type="scientific">Anaerocolumna chitinilytica</name>
    <dbReference type="NCBI Taxonomy" id="1727145"/>
    <lineage>
        <taxon>Bacteria</taxon>
        <taxon>Bacillati</taxon>
        <taxon>Bacillota</taxon>
        <taxon>Clostridia</taxon>
        <taxon>Lachnospirales</taxon>
        <taxon>Lachnospiraceae</taxon>
        <taxon>Anaerocolumna</taxon>
    </lineage>
</organism>
<dbReference type="KEGG" id="acht:bsdcttw_04780"/>
<dbReference type="GO" id="GO:0006431">
    <property type="term" value="P:methionyl-tRNA aminoacylation"/>
    <property type="evidence" value="ECO:0007669"/>
    <property type="project" value="InterPro"/>
</dbReference>
<keyword evidence="13 16" id="KW-0030">Aminoacyl-tRNA synthetase</keyword>
<dbReference type="Pfam" id="PF09334">
    <property type="entry name" value="tRNA-synt_1g"/>
    <property type="match status" value="1"/>
</dbReference>
<dbReference type="GO" id="GO:0005524">
    <property type="term" value="F:ATP binding"/>
    <property type="evidence" value="ECO:0007669"/>
    <property type="project" value="UniProtKB-KW"/>
</dbReference>
<dbReference type="InterPro" id="IPR014729">
    <property type="entry name" value="Rossmann-like_a/b/a_fold"/>
</dbReference>
<evidence type="ECO:0000256" key="16">
    <source>
        <dbReference type="RuleBase" id="RU363039"/>
    </source>
</evidence>
<feature type="domain" description="Methionyl/Leucyl tRNA synthetase" evidence="18">
    <location>
        <begin position="5"/>
        <end position="393"/>
    </location>
</feature>
<evidence type="ECO:0000313" key="20">
    <source>
        <dbReference type="Proteomes" id="UP000515703"/>
    </source>
</evidence>
<dbReference type="Gene3D" id="3.40.50.620">
    <property type="entry name" value="HUPs"/>
    <property type="match status" value="1"/>
</dbReference>
<dbReference type="GO" id="GO:0005829">
    <property type="term" value="C:cytosol"/>
    <property type="evidence" value="ECO:0007669"/>
    <property type="project" value="TreeGrafter"/>
</dbReference>
<dbReference type="InterPro" id="IPR015413">
    <property type="entry name" value="Methionyl/Leucyl_tRNA_Synth"/>
</dbReference>
<keyword evidence="11 16" id="KW-0067">ATP-binding</keyword>
<dbReference type="SUPFAM" id="SSF47323">
    <property type="entry name" value="Anticodon-binding domain of a subclass of class I aminoacyl-tRNA synthetases"/>
    <property type="match status" value="1"/>
</dbReference>
<feature type="domain" description="Methionyl/Valyl/Leucyl/Isoleucyl-tRNA synthetase anticodon-binding" evidence="17">
    <location>
        <begin position="410"/>
        <end position="500"/>
    </location>
</feature>
<evidence type="ECO:0000256" key="14">
    <source>
        <dbReference type="ARBA" id="ARBA00030904"/>
    </source>
</evidence>
<gene>
    <name evidence="19" type="primary">metG1</name>
    <name evidence="19" type="ORF">bsdcttw_04780</name>
</gene>
<dbReference type="PRINTS" id="PR01041">
    <property type="entry name" value="TRNASYNTHMET"/>
</dbReference>
<dbReference type="PROSITE" id="PS00178">
    <property type="entry name" value="AA_TRNA_LIGASE_I"/>
    <property type="match status" value="1"/>
</dbReference>
<evidence type="ECO:0000256" key="10">
    <source>
        <dbReference type="ARBA" id="ARBA00022833"/>
    </source>
</evidence>
<dbReference type="Gene3D" id="1.10.730.10">
    <property type="entry name" value="Isoleucyl-tRNA Synthetase, Domain 1"/>
    <property type="match status" value="1"/>
</dbReference>
<dbReference type="InterPro" id="IPR041872">
    <property type="entry name" value="Anticodon_Met"/>
</dbReference>
<keyword evidence="7 16" id="KW-0436">Ligase</keyword>
<dbReference type="InterPro" id="IPR001412">
    <property type="entry name" value="aa-tRNA-synth_I_CS"/>
</dbReference>
<dbReference type="InterPro" id="IPR009080">
    <property type="entry name" value="tRNAsynth_Ia_anticodon-bd"/>
</dbReference>
<evidence type="ECO:0000313" key="19">
    <source>
        <dbReference type="EMBL" id="BCJ97437.1"/>
    </source>
</evidence>
<dbReference type="GO" id="GO:0004825">
    <property type="term" value="F:methionine-tRNA ligase activity"/>
    <property type="evidence" value="ECO:0007669"/>
    <property type="project" value="UniProtKB-EC"/>
</dbReference>
<evidence type="ECO:0000256" key="1">
    <source>
        <dbReference type="ARBA" id="ARBA00003314"/>
    </source>
</evidence>
<dbReference type="AlphaFoldDB" id="A0A7I8DIA1"/>
<evidence type="ECO:0000259" key="18">
    <source>
        <dbReference type="Pfam" id="PF09334"/>
    </source>
</evidence>
<dbReference type="EC" id="6.1.1.10" evidence="4"/>
<comment type="function">
    <text evidence="1">Is required not only for elongation of protein synthesis but also for the initiation of all mRNA translation through initiator tRNA(fMet) aminoacylation.</text>
</comment>
<dbReference type="RefSeq" id="WP_185257865.1">
    <property type="nucleotide sequence ID" value="NZ_AP023368.1"/>
</dbReference>
<evidence type="ECO:0000256" key="2">
    <source>
        <dbReference type="ARBA" id="ARBA00004496"/>
    </source>
</evidence>
<comment type="similarity">
    <text evidence="3">Belongs to the class-I aminoacyl-tRNA synthetase family. MetG type 1 subfamily.</text>
</comment>
<name>A0A7I8DIA1_9FIRM</name>
<keyword evidence="20" id="KW-1185">Reference proteome</keyword>
<evidence type="ECO:0000256" key="4">
    <source>
        <dbReference type="ARBA" id="ARBA00012838"/>
    </source>
</evidence>
<accession>A0A7I8DIA1</accession>
<evidence type="ECO:0000259" key="17">
    <source>
        <dbReference type="Pfam" id="PF08264"/>
    </source>
</evidence>
<reference evidence="19 20" key="1">
    <citation type="submission" date="2020-08" db="EMBL/GenBank/DDBJ databases">
        <title>Draft genome sequencing of an Anaerocolumna strain isolated from anoxic soil subjected to BSD treatment.</title>
        <authorList>
            <person name="Uek A."/>
            <person name="Tonouchi A."/>
        </authorList>
    </citation>
    <scope>NUCLEOTIDE SEQUENCE [LARGE SCALE GENOMIC DNA]</scope>
    <source>
        <strain evidence="19 20">CTTW</strain>
    </source>
</reference>
<dbReference type="SUPFAM" id="SSF57770">
    <property type="entry name" value="Methionyl-tRNA synthetase (MetRS), Zn-domain"/>
    <property type="match status" value="1"/>
</dbReference>
<dbReference type="CDD" id="cd07957">
    <property type="entry name" value="Anticodon_Ia_Met"/>
    <property type="match status" value="1"/>
</dbReference>
<dbReference type="EMBL" id="AP023368">
    <property type="protein sequence ID" value="BCJ97437.1"/>
    <property type="molecule type" value="Genomic_DNA"/>
</dbReference>
<dbReference type="PANTHER" id="PTHR45765">
    <property type="entry name" value="METHIONINE--TRNA LIGASE"/>
    <property type="match status" value="1"/>
</dbReference>
<evidence type="ECO:0000256" key="8">
    <source>
        <dbReference type="ARBA" id="ARBA00022723"/>
    </source>
</evidence>
<dbReference type="InterPro" id="IPR029038">
    <property type="entry name" value="MetRS_Zn"/>
</dbReference>
<keyword evidence="9 16" id="KW-0547">Nucleotide-binding</keyword>
<dbReference type="PANTHER" id="PTHR45765:SF1">
    <property type="entry name" value="METHIONINE--TRNA LIGASE, CYTOPLASMIC"/>
    <property type="match status" value="1"/>
</dbReference>
<evidence type="ECO:0000256" key="13">
    <source>
        <dbReference type="ARBA" id="ARBA00023146"/>
    </source>
</evidence>
<sequence length="530" mass="60800">MKQKILVGGAWPYANGSLHIGHIAGLLPGDVIARYHRAIGNDVYYVSGSDCHGTPVTIRARQEDKTPGEISDSYHEEFCRCFEWLGFSYDLYGKTSEKLHRDFVREFHEKLYTSEYVYEKSSPQSFCSHCGQFLPDRYVEGICPVCKKEARGDQCDSCGSVLDTEHLLEPKCMLCGNTPEFRESKHLYLRVTGLKEQLEQLVHSHPNWRKNAVQLTKRYLSEGLRDRALTRDLDWGIGVPYPGYESKKIYIWAENVLGYLSMSKEAARVRGEDFKAIWGKGARHYYIHAKDNIPFHTIILPSLLIAQGDDYHLPDEIISNEYLTLDGRKISTSKNHAIWVKDIIGKYNPDAIRYFMIANGPEKRDTDFSLYEFAKSCNSELAGAYGNFVNRTLVFLHKYYGGRVTKGNLDKVIEEKMKESFIIAGNLIEGGELKEALEKIFELVRFSNKYFDSKAPWLTRTENNSECEDTLYNCVQLIANLGVLLAPFLPFSSEKILEWLKLKSTWEIQYVLPGFQLPESEILFTRIDNS</sequence>
<proteinExistence type="inferred from homology"/>
<evidence type="ECO:0000256" key="6">
    <source>
        <dbReference type="ARBA" id="ARBA00022490"/>
    </source>
</evidence>
<comment type="subcellular location">
    <subcellularLocation>
        <location evidence="2">Cytoplasm</location>
    </subcellularLocation>
</comment>
<dbReference type="GO" id="GO:0046872">
    <property type="term" value="F:metal ion binding"/>
    <property type="evidence" value="ECO:0007669"/>
    <property type="project" value="UniProtKB-KW"/>
</dbReference>
<evidence type="ECO:0000256" key="7">
    <source>
        <dbReference type="ARBA" id="ARBA00022598"/>
    </source>
</evidence>
<dbReference type="Proteomes" id="UP000515703">
    <property type="component" value="Chromosome"/>
</dbReference>